<organism evidence="3">
    <name type="scientific">Oryza punctata</name>
    <name type="common">Red rice</name>
    <dbReference type="NCBI Taxonomy" id="4537"/>
    <lineage>
        <taxon>Eukaryota</taxon>
        <taxon>Viridiplantae</taxon>
        <taxon>Streptophyta</taxon>
        <taxon>Embryophyta</taxon>
        <taxon>Tracheophyta</taxon>
        <taxon>Spermatophyta</taxon>
        <taxon>Magnoliopsida</taxon>
        <taxon>Liliopsida</taxon>
        <taxon>Poales</taxon>
        <taxon>Poaceae</taxon>
        <taxon>BOP clade</taxon>
        <taxon>Oryzoideae</taxon>
        <taxon>Oryzeae</taxon>
        <taxon>Oryzinae</taxon>
        <taxon>Oryza</taxon>
    </lineage>
</organism>
<evidence type="ECO:0000256" key="2">
    <source>
        <dbReference type="SAM" id="MobiDB-lite"/>
    </source>
</evidence>
<protein>
    <submittedName>
        <fullName evidence="3">Uncharacterized protein</fullName>
    </submittedName>
</protein>
<evidence type="ECO:0000256" key="1">
    <source>
        <dbReference type="SAM" id="Coils"/>
    </source>
</evidence>
<feature type="coiled-coil region" evidence="1">
    <location>
        <begin position="54"/>
        <end position="81"/>
    </location>
</feature>
<reference evidence="3" key="2">
    <citation type="submission" date="2018-05" db="EMBL/GenBank/DDBJ databases">
        <title>OpunRS2 (Oryza punctata Reference Sequence Version 2).</title>
        <authorList>
            <person name="Zhang J."/>
            <person name="Kudrna D."/>
            <person name="Lee S."/>
            <person name="Talag J."/>
            <person name="Welchert J."/>
            <person name="Wing R.A."/>
        </authorList>
    </citation>
    <scope>NUCLEOTIDE SEQUENCE [LARGE SCALE GENOMIC DNA]</scope>
</reference>
<proteinExistence type="predicted"/>
<dbReference type="Gramene" id="OPUNC01G02590.1">
    <property type="protein sequence ID" value="OPUNC01G02590.1"/>
    <property type="gene ID" value="OPUNC01G02590"/>
</dbReference>
<dbReference type="HOGENOM" id="CLU_1818974_0_0_1"/>
<reference evidence="3" key="1">
    <citation type="submission" date="2015-04" db="UniProtKB">
        <authorList>
            <consortium name="EnsemblPlants"/>
        </authorList>
    </citation>
    <scope>IDENTIFICATION</scope>
</reference>
<accession>A0A0E0JDZ6</accession>
<name>A0A0E0JDZ6_ORYPU</name>
<dbReference type="EnsemblPlants" id="OPUNC01G02590.1">
    <property type="protein sequence ID" value="OPUNC01G02590.1"/>
    <property type="gene ID" value="OPUNC01G02590"/>
</dbReference>
<feature type="region of interest" description="Disordered" evidence="2">
    <location>
        <begin position="1"/>
        <end position="44"/>
    </location>
</feature>
<evidence type="ECO:0000313" key="3">
    <source>
        <dbReference type="EnsemblPlants" id="OPUNC01G02590.1"/>
    </source>
</evidence>
<dbReference type="Proteomes" id="UP000026962">
    <property type="component" value="Chromosome 1"/>
</dbReference>
<dbReference type="AlphaFoldDB" id="A0A0E0JDZ6"/>
<keyword evidence="4" id="KW-1185">Reference proteome</keyword>
<sequence length="142" mass="16421">MDHTLQIDSEANIELGEEKKKRKGDSKSQMEELKSTISDSKRCRVRKKKSTKTFVEEQIEIENLGKNKDQEEQKMKRNKKTTIEVFFQTSKPKLCLRSKSDSNSVEHKIINKRAERGEIELAPPAQLRLCITQHERPSSPPA</sequence>
<keyword evidence="1" id="KW-0175">Coiled coil</keyword>
<evidence type="ECO:0000313" key="4">
    <source>
        <dbReference type="Proteomes" id="UP000026962"/>
    </source>
</evidence>
<feature type="compositionally biased region" description="Basic and acidic residues" evidence="2">
    <location>
        <begin position="25"/>
        <end position="42"/>
    </location>
</feature>